<comment type="caution">
    <text evidence="1">The sequence shown here is derived from an EMBL/GenBank/DDBJ whole genome shotgun (WGS) entry which is preliminary data.</text>
</comment>
<evidence type="ECO:0000313" key="2">
    <source>
        <dbReference type="Proteomes" id="UP001204851"/>
    </source>
</evidence>
<gene>
    <name evidence="1" type="ORF">M0L44_10135</name>
</gene>
<accession>A0ABT1BMK0</accession>
<reference evidence="1 2" key="1">
    <citation type="submission" date="2022-06" db="EMBL/GenBank/DDBJ databases">
        <title>Ideonella sp. NS12-5 Genome sequencing and assembly.</title>
        <authorList>
            <person name="Jung Y."/>
        </authorList>
    </citation>
    <scope>NUCLEOTIDE SEQUENCE [LARGE SCALE GENOMIC DNA]</scope>
    <source>
        <strain evidence="1 2">NS12-5</strain>
    </source>
</reference>
<organism evidence="1 2">
    <name type="scientific">Ideonella oryzae</name>
    <dbReference type="NCBI Taxonomy" id="2937441"/>
    <lineage>
        <taxon>Bacteria</taxon>
        <taxon>Pseudomonadati</taxon>
        <taxon>Pseudomonadota</taxon>
        <taxon>Betaproteobacteria</taxon>
        <taxon>Burkholderiales</taxon>
        <taxon>Sphaerotilaceae</taxon>
        <taxon>Ideonella</taxon>
    </lineage>
</organism>
<dbReference type="RefSeq" id="WP_252769603.1">
    <property type="nucleotide sequence ID" value="NZ_JAMXMC010000005.1"/>
</dbReference>
<name>A0ABT1BMK0_9BURK</name>
<protein>
    <recommendedName>
        <fullName evidence="3">Flagellar protein FliT</fullName>
    </recommendedName>
</protein>
<sequence length="103" mass="11621">MQQLQAELARGLALAHAHQDWRVLIQADAALARELPALARSGPWSQAERAPWNRLCETHARARAACEDAMNTLHERLQTLAERREGWLAYAMADLEDPLETQP</sequence>
<keyword evidence="2" id="KW-1185">Reference proteome</keyword>
<evidence type="ECO:0008006" key="3">
    <source>
        <dbReference type="Google" id="ProtNLM"/>
    </source>
</evidence>
<proteinExistence type="predicted"/>
<evidence type="ECO:0000313" key="1">
    <source>
        <dbReference type="EMBL" id="MCO5977069.1"/>
    </source>
</evidence>
<dbReference type="Proteomes" id="UP001204851">
    <property type="component" value="Unassembled WGS sequence"/>
</dbReference>
<dbReference type="EMBL" id="JAMXMC010000005">
    <property type="protein sequence ID" value="MCO5977069.1"/>
    <property type="molecule type" value="Genomic_DNA"/>
</dbReference>